<dbReference type="EMBL" id="WWEQ01000061">
    <property type="protein sequence ID" value="MYM20593.1"/>
    <property type="molecule type" value="Genomic_DNA"/>
</dbReference>
<dbReference type="InterPro" id="IPR028939">
    <property type="entry name" value="P5C_Rdtase_cat_N"/>
</dbReference>
<feature type="domain" description="Pyrroline-5-carboxylate reductase catalytic N-terminal" evidence="2">
    <location>
        <begin position="9"/>
        <end position="109"/>
    </location>
</feature>
<comment type="caution">
    <text evidence="3">The sequence shown here is derived from an EMBL/GenBank/DDBJ whole genome shotgun (WGS) entry which is preliminary data.</text>
</comment>
<dbReference type="Proteomes" id="UP000469215">
    <property type="component" value="Unassembled WGS sequence"/>
</dbReference>
<dbReference type="Pfam" id="PF03807">
    <property type="entry name" value="F420_oxidored"/>
    <property type="match status" value="1"/>
</dbReference>
<keyword evidence="4" id="KW-1185">Reference proteome</keyword>
<evidence type="ECO:0000259" key="2">
    <source>
        <dbReference type="Pfam" id="PF03807"/>
    </source>
</evidence>
<name>A0A6N9H9A1_9MICO</name>
<sequence length="269" mass="27935">MDRTRRQLRLGIIGTGEIAAALVDGLGRAAQRADGPRAGHGLAAVLSPRGARTAAALAARHPFARVAASNQAVVDDCDVLLLSVVPDAAREALTGLTVPAERVVISAIAATPLERIREWTGTGAALVRSIPMPAVRTGQGLTAVFPDHPAARGLFERVGTVLALPDEAAFATLSTASAALSTHFHFLSALADWLTRAGIEDRVAQGYVRGLFAGAAPALSADVPLSDIAGSHETPGGLNEQLREHWFDAPNRAALDAALNDVHRRVQGG</sequence>
<gene>
    <name evidence="3" type="ORF">GSY69_11630</name>
</gene>
<evidence type="ECO:0000256" key="1">
    <source>
        <dbReference type="ARBA" id="ARBA00005525"/>
    </source>
</evidence>
<dbReference type="GO" id="GO:0004735">
    <property type="term" value="F:pyrroline-5-carboxylate reductase activity"/>
    <property type="evidence" value="ECO:0007669"/>
    <property type="project" value="TreeGrafter"/>
</dbReference>
<reference evidence="3 4" key="1">
    <citation type="submission" date="2020-01" db="EMBL/GenBank/DDBJ databases">
        <authorList>
            <person name="Deng T."/>
        </authorList>
    </citation>
    <scope>NUCLEOTIDE SEQUENCE [LARGE SCALE GENOMIC DNA]</scope>
    <source>
        <strain evidence="3 4">5221</strain>
    </source>
</reference>
<dbReference type="RefSeq" id="WP_160954007.1">
    <property type="nucleotide sequence ID" value="NZ_WWEQ01000061.1"/>
</dbReference>
<dbReference type="PANTHER" id="PTHR11645">
    <property type="entry name" value="PYRROLINE-5-CARBOXYLATE REDUCTASE"/>
    <property type="match status" value="1"/>
</dbReference>
<dbReference type="InterPro" id="IPR036291">
    <property type="entry name" value="NAD(P)-bd_dom_sf"/>
</dbReference>
<dbReference type="AlphaFoldDB" id="A0A6N9H9A1"/>
<dbReference type="Gene3D" id="3.40.50.720">
    <property type="entry name" value="NAD(P)-binding Rossmann-like Domain"/>
    <property type="match status" value="1"/>
</dbReference>
<evidence type="ECO:0000313" key="3">
    <source>
        <dbReference type="EMBL" id="MYM20593.1"/>
    </source>
</evidence>
<dbReference type="GO" id="GO:0055129">
    <property type="term" value="P:L-proline biosynthetic process"/>
    <property type="evidence" value="ECO:0007669"/>
    <property type="project" value="TreeGrafter"/>
</dbReference>
<protein>
    <submittedName>
        <fullName evidence="3">NAD(P)-binding domain-containing protein</fullName>
    </submittedName>
</protein>
<proteinExistence type="inferred from homology"/>
<dbReference type="SUPFAM" id="SSF51735">
    <property type="entry name" value="NAD(P)-binding Rossmann-fold domains"/>
    <property type="match status" value="1"/>
</dbReference>
<accession>A0A6N9H9A1</accession>
<dbReference type="PANTHER" id="PTHR11645:SF13">
    <property type="entry name" value="PYRROLINE-5-CARBOXYLATE REDUCTASE CATALYTIC N-TERMINAL DOMAIN-CONTAINING PROTEIN"/>
    <property type="match status" value="1"/>
</dbReference>
<comment type="similarity">
    <text evidence="1">Belongs to the pyrroline-5-carboxylate reductase family.</text>
</comment>
<organism evidence="3 4">
    <name type="scientific">Brevibacterium rongguiense</name>
    <dbReference type="NCBI Taxonomy" id="2695267"/>
    <lineage>
        <taxon>Bacteria</taxon>
        <taxon>Bacillati</taxon>
        <taxon>Actinomycetota</taxon>
        <taxon>Actinomycetes</taxon>
        <taxon>Micrococcales</taxon>
        <taxon>Brevibacteriaceae</taxon>
        <taxon>Brevibacterium</taxon>
    </lineage>
</organism>
<evidence type="ECO:0000313" key="4">
    <source>
        <dbReference type="Proteomes" id="UP000469215"/>
    </source>
</evidence>